<dbReference type="GO" id="GO:0016763">
    <property type="term" value="F:pentosyltransferase activity"/>
    <property type="evidence" value="ECO:0007669"/>
    <property type="project" value="TreeGrafter"/>
</dbReference>
<keyword evidence="2" id="KW-1003">Cell membrane</keyword>
<evidence type="ECO:0000256" key="2">
    <source>
        <dbReference type="ARBA" id="ARBA00022475"/>
    </source>
</evidence>
<evidence type="ECO:0000259" key="9">
    <source>
        <dbReference type="Pfam" id="PF13231"/>
    </source>
</evidence>
<feature type="transmembrane region" description="Helical" evidence="8">
    <location>
        <begin position="218"/>
        <end position="237"/>
    </location>
</feature>
<evidence type="ECO:0000313" key="11">
    <source>
        <dbReference type="Proteomes" id="UP000177117"/>
    </source>
</evidence>
<evidence type="ECO:0000256" key="6">
    <source>
        <dbReference type="ARBA" id="ARBA00022989"/>
    </source>
</evidence>
<feature type="transmembrane region" description="Helical" evidence="8">
    <location>
        <begin position="9"/>
        <end position="26"/>
    </location>
</feature>
<dbReference type="AlphaFoldDB" id="A0A1F8EHF5"/>
<evidence type="ECO:0000256" key="4">
    <source>
        <dbReference type="ARBA" id="ARBA00022679"/>
    </source>
</evidence>
<feature type="transmembrane region" description="Helical" evidence="8">
    <location>
        <begin position="393"/>
        <end position="414"/>
    </location>
</feature>
<evidence type="ECO:0000256" key="8">
    <source>
        <dbReference type="SAM" id="Phobius"/>
    </source>
</evidence>
<protein>
    <recommendedName>
        <fullName evidence="9">Glycosyltransferase RgtA/B/C/D-like domain-containing protein</fullName>
    </recommendedName>
</protein>
<evidence type="ECO:0000256" key="3">
    <source>
        <dbReference type="ARBA" id="ARBA00022676"/>
    </source>
</evidence>
<evidence type="ECO:0000256" key="7">
    <source>
        <dbReference type="ARBA" id="ARBA00023136"/>
    </source>
</evidence>
<keyword evidence="4" id="KW-0808">Transferase</keyword>
<evidence type="ECO:0000313" key="10">
    <source>
        <dbReference type="EMBL" id="OGN00254.1"/>
    </source>
</evidence>
<dbReference type="Pfam" id="PF13231">
    <property type="entry name" value="PMT_2"/>
    <property type="match status" value="1"/>
</dbReference>
<dbReference type="PANTHER" id="PTHR33908:SF3">
    <property type="entry name" value="UNDECAPRENYL PHOSPHATE-ALPHA-4-AMINO-4-DEOXY-L-ARABINOSE ARABINOSYL TRANSFERASE"/>
    <property type="match status" value="1"/>
</dbReference>
<feature type="transmembrane region" description="Helical" evidence="8">
    <location>
        <begin position="292"/>
        <end position="309"/>
    </location>
</feature>
<comment type="subcellular location">
    <subcellularLocation>
        <location evidence="1">Cell membrane</location>
        <topology evidence="1">Multi-pass membrane protein</topology>
    </subcellularLocation>
</comment>
<feature type="transmembrane region" description="Helical" evidence="8">
    <location>
        <begin position="133"/>
        <end position="152"/>
    </location>
</feature>
<keyword evidence="7 8" id="KW-0472">Membrane</keyword>
<comment type="caution">
    <text evidence="10">The sequence shown here is derived from an EMBL/GenBank/DDBJ whole genome shotgun (WGS) entry which is preliminary data.</text>
</comment>
<feature type="transmembrane region" description="Helical" evidence="8">
    <location>
        <begin position="351"/>
        <end position="372"/>
    </location>
</feature>
<organism evidence="10 11">
    <name type="scientific">Candidatus Yanofskybacteria bacterium RIFCSPHIGHO2_01_FULL_41_53</name>
    <dbReference type="NCBI Taxonomy" id="1802663"/>
    <lineage>
        <taxon>Bacteria</taxon>
        <taxon>Candidatus Yanofskyibacteriota</taxon>
    </lineage>
</organism>
<dbReference type="GO" id="GO:0005886">
    <property type="term" value="C:plasma membrane"/>
    <property type="evidence" value="ECO:0007669"/>
    <property type="project" value="UniProtKB-SubCell"/>
</dbReference>
<dbReference type="PANTHER" id="PTHR33908">
    <property type="entry name" value="MANNOSYLTRANSFERASE YKCB-RELATED"/>
    <property type="match status" value="1"/>
</dbReference>
<reference evidence="10 11" key="1">
    <citation type="journal article" date="2016" name="Nat. Commun.">
        <title>Thousands of microbial genomes shed light on interconnected biogeochemical processes in an aquifer system.</title>
        <authorList>
            <person name="Anantharaman K."/>
            <person name="Brown C.T."/>
            <person name="Hug L.A."/>
            <person name="Sharon I."/>
            <person name="Castelle C.J."/>
            <person name="Probst A.J."/>
            <person name="Thomas B.C."/>
            <person name="Singh A."/>
            <person name="Wilkins M.J."/>
            <person name="Karaoz U."/>
            <person name="Brodie E.L."/>
            <person name="Williams K.H."/>
            <person name="Hubbard S.S."/>
            <person name="Banfield J.F."/>
        </authorList>
    </citation>
    <scope>NUCLEOTIDE SEQUENCE [LARGE SCALE GENOMIC DNA]</scope>
</reference>
<name>A0A1F8EHF5_9BACT</name>
<keyword evidence="5 8" id="KW-0812">Transmembrane</keyword>
<evidence type="ECO:0000256" key="5">
    <source>
        <dbReference type="ARBA" id="ARBA00022692"/>
    </source>
</evidence>
<keyword evidence="3" id="KW-0328">Glycosyltransferase</keyword>
<feature type="transmembrane region" description="Helical" evidence="8">
    <location>
        <begin position="84"/>
        <end position="104"/>
    </location>
</feature>
<dbReference type="InterPro" id="IPR050297">
    <property type="entry name" value="LipidA_mod_glycosyltrf_83"/>
</dbReference>
<gene>
    <name evidence="10" type="ORF">A2650_04440</name>
</gene>
<dbReference type="InterPro" id="IPR038731">
    <property type="entry name" value="RgtA/B/C-like"/>
</dbReference>
<dbReference type="GO" id="GO:0009103">
    <property type="term" value="P:lipopolysaccharide biosynthetic process"/>
    <property type="evidence" value="ECO:0007669"/>
    <property type="project" value="UniProtKB-ARBA"/>
</dbReference>
<keyword evidence="6 8" id="KW-1133">Transmembrane helix</keyword>
<dbReference type="Proteomes" id="UP000177117">
    <property type="component" value="Unassembled WGS sequence"/>
</dbReference>
<proteinExistence type="predicted"/>
<feature type="transmembrane region" description="Helical" evidence="8">
    <location>
        <begin position="109"/>
        <end position="127"/>
    </location>
</feature>
<feature type="transmembrane region" description="Helical" evidence="8">
    <location>
        <begin position="182"/>
        <end position="198"/>
    </location>
</feature>
<feature type="domain" description="Glycosyltransferase RgtA/B/C/D-like" evidence="9">
    <location>
        <begin position="71"/>
        <end position="203"/>
    </location>
</feature>
<sequence length="541" mass="62921">MIGSSKKELFIFIAIILIAVFFRFYQLDITPPGLWPDEAANGVDALKALDDNKFKLFYPDNNGREGLFINIQAVSMWLFGAEPWSLRVVSVVMGTITIIGLYFLTRYIFGWQLAAIAGFFLAISFWHVNFSRIGFRAIMLPLIIVWAFYFLWKGLRKGDFKHFLIAGIIGGIGFYTYFSYRIVPLIALVLFWNYWSYLKKDFSHGKYEHARNQLLRGFALMMLTVIAIVLPLLIYFYSHPEDFLKREGRPISVFAQEEPFKELGLSIVKTLGMFNFSGDYNQRHNIPGWPQLSIPMGILFLVGFLRELIHWLKRKHGHFSPAHTFLFSWFFIMLIPGFLSTEAPHALRTIGVVPVVMIFAAKGFLWFVNLIIRLHRTTDPHIYADKIIYKKELKLIIMTTVLIFMTSLAFLEYFRYFKVWAVMPSLEDAFSQKLVNIADYLNKRVKTDHTPIYILVNEGDVLVDGVPNNAQTIKFLSRTHNYECSNQKNVFYLRSDQIANMVFHQKYIIIPLADNDNLRNELLRRFGLSPEKQDSFVTYVK</sequence>
<dbReference type="GO" id="GO:0010041">
    <property type="term" value="P:response to iron(III) ion"/>
    <property type="evidence" value="ECO:0007669"/>
    <property type="project" value="TreeGrafter"/>
</dbReference>
<evidence type="ECO:0000256" key="1">
    <source>
        <dbReference type="ARBA" id="ARBA00004651"/>
    </source>
</evidence>
<dbReference type="EMBL" id="MGJD01000024">
    <property type="protein sequence ID" value="OGN00254.1"/>
    <property type="molecule type" value="Genomic_DNA"/>
</dbReference>
<accession>A0A1F8EHF5</accession>
<feature type="transmembrane region" description="Helical" evidence="8">
    <location>
        <begin position="321"/>
        <end position="339"/>
    </location>
</feature>